<feature type="non-terminal residue" evidence="4">
    <location>
        <position position="1"/>
    </location>
</feature>
<sequence>HSIRKFHDISGSVWKEDSHLYIVPLDDNGLQHLLAAHPELKDAKAEHCVENAPYCGIAHYLPIGHMMRKSVWLPASPVNTIDPVQFKLVQNVKRTKSVRHLKFSLLGSERMTVYIQPKKGVLLTKWSLRGKIGKSADVSNDGVYFINYGHGYATSPWVFWIELDTTNAEDDGTDAILNIAVAAHHFHKDDVNKSKDLLKYLKKDPVWVTATKAISTYESWVF</sequence>
<dbReference type="Proteomes" id="UP000694865">
    <property type="component" value="Unplaced"/>
</dbReference>
<comment type="similarity">
    <text evidence="1">Belongs to the peptidase M28 family.</text>
</comment>
<evidence type="ECO:0000313" key="3">
    <source>
        <dbReference type="Proteomes" id="UP000694865"/>
    </source>
</evidence>
<dbReference type="GeneID" id="102801817"/>
<dbReference type="InterPro" id="IPR053973">
    <property type="entry name" value="ERMP1-like_C"/>
</dbReference>
<gene>
    <name evidence="4" type="primary">LOC102801817</name>
</gene>
<protein>
    <submittedName>
        <fullName evidence="4">Endoplasmic reticulum metallopeptidase 1-like</fullName>
    </submittedName>
</protein>
<evidence type="ECO:0000313" key="4">
    <source>
        <dbReference type="RefSeq" id="XP_006825745.1"/>
    </source>
</evidence>
<feature type="domain" description="Endoplasmic reticulum metallopeptidase 1-like C-terminal" evidence="2">
    <location>
        <begin position="1"/>
        <end position="220"/>
    </location>
</feature>
<proteinExistence type="inferred from homology"/>
<keyword evidence="3" id="KW-1185">Reference proteome</keyword>
<dbReference type="Pfam" id="PF22248">
    <property type="entry name" value="ERMP1_C"/>
    <property type="match status" value="1"/>
</dbReference>
<name>A0ABM0N0F4_SACKO</name>
<accession>A0ABM0N0F4</accession>
<reference evidence="4" key="1">
    <citation type="submission" date="2025-08" db="UniProtKB">
        <authorList>
            <consortium name="RefSeq"/>
        </authorList>
    </citation>
    <scope>IDENTIFICATION</scope>
    <source>
        <tissue evidence="4">Testes</tissue>
    </source>
</reference>
<evidence type="ECO:0000259" key="2">
    <source>
        <dbReference type="Pfam" id="PF22248"/>
    </source>
</evidence>
<dbReference type="RefSeq" id="XP_006825745.1">
    <property type="nucleotide sequence ID" value="XM_006825682.1"/>
</dbReference>
<organism evidence="3 4">
    <name type="scientific">Saccoglossus kowalevskii</name>
    <name type="common">Acorn worm</name>
    <dbReference type="NCBI Taxonomy" id="10224"/>
    <lineage>
        <taxon>Eukaryota</taxon>
        <taxon>Metazoa</taxon>
        <taxon>Hemichordata</taxon>
        <taxon>Enteropneusta</taxon>
        <taxon>Harrimaniidae</taxon>
        <taxon>Saccoglossus</taxon>
    </lineage>
</organism>
<evidence type="ECO:0000256" key="1">
    <source>
        <dbReference type="ARBA" id="ARBA00010918"/>
    </source>
</evidence>